<keyword evidence="2" id="KW-0238">DNA-binding</keyword>
<dbReference type="GO" id="GO:0043565">
    <property type="term" value="F:sequence-specific DNA binding"/>
    <property type="evidence" value="ECO:0007669"/>
    <property type="project" value="InterPro"/>
</dbReference>
<dbReference type="PROSITE" id="PS50956">
    <property type="entry name" value="HTH_ASNC_2"/>
    <property type="match status" value="1"/>
</dbReference>
<proteinExistence type="predicted"/>
<dbReference type="PRINTS" id="PR00033">
    <property type="entry name" value="HTHASNC"/>
</dbReference>
<dbReference type="PROSITE" id="PS00519">
    <property type="entry name" value="HTH_ASNC_1"/>
    <property type="match status" value="1"/>
</dbReference>
<evidence type="ECO:0000313" key="7">
    <source>
        <dbReference type="Proteomes" id="UP000680750"/>
    </source>
</evidence>
<dbReference type="EMBL" id="AP023354">
    <property type="protein sequence ID" value="BCJ32265.1"/>
    <property type="molecule type" value="Genomic_DNA"/>
</dbReference>
<evidence type="ECO:0000313" key="6">
    <source>
        <dbReference type="EMBL" id="BCJ32265.1"/>
    </source>
</evidence>
<dbReference type="Gene3D" id="1.10.10.10">
    <property type="entry name" value="Winged helix-like DNA-binding domain superfamily/Winged helix DNA-binding domain"/>
    <property type="match status" value="1"/>
</dbReference>
<dbReference type="PANTHER" id="PTHR30154:SF54">
    <property type="entry name" value="POSSIBLE TRANSCRIPTIONAL REGULATORY PROTEIN (PROBABLY LRP_ASNC-FAMILY)"/>
    <property type="match status" value="1"/>
</dbReference>
<dbReference type="RefSeq" id="WP_244844113.1">
    <property type="nucleotide sequence ID" value="NZ_AP023354.1"/>
</dbReference>
<dbReference type="Gene3D" id="3.30.70.920">
    <property type="match status" value="1"/>
</dbReference>
<evidence type="ECO:0000259" key="5">
    <source>
        <dbReference type="PROSITE" id="PS50956"/>
    </source>
</evidence>
<dbReference type="GO" id="GO:0043200">
    <property type="term" value="P:response to amino acid"/>
    <property type="evidence" value="ECO:0007669"/>
    <property type="project" value="TreeGrafter"/>
</dbReference>
<dbReference type="KEGG" id="aser:Asera_63730"/>
<gene>
    <name evidence="6" type="ORF">Asera_63730</name>
</gene>
<dbReference type="InterPro" id="IPR036390">
    <property type="entry name" value="WH_DNA-bd_sf"/>
</dbReference>
<name>A0A810LBK8_9ACTN</name>
<reference evidence="6" key="1">
    <citation type="submission" date="2020-08" db="EMBL/GenBank/DDBJ databases">
        <title>Whole genome shotgun sequence of Actinocatenispora sera NBRC 101916.</title>
        <authorList>
            <person name="Komaki H."/>
            <person name="Tamura T."/>
        </authorList>
    </citation>
    <scope>NUCLEOTIDE SEQUENCE</scope>
    <source>
        <strain evidence="6">NBRC 101916</strain>
    </source>
</reference>
<dbReference type="InterPro" id="IPR036388">
    <property type="entry name" value="WH-like_DNA-bd_sf"/>
</dbReference>
<dbReference type="InterPro" id="IPR000485">
    <property type="entry name" value="AsnC-type_HTH_dom"/>
</dbReference>
<dbReference type="SUPFAM" id="SSF54909">
    <property type="entry name" value="Dimeric alpha+beta barrel"/>
    <property type="match status" value="1"/>
</dbReference>
<dbReference type="SMART" id="SM00344">
    <property type="entry name" value="HTH_ASNC"/>
    <property type="match status" value="1"/>
</dbReference>
<dbReference type="Pfam" id="PF13404">
    <property type="entry name" value="HTH_AsnC-type"/>
    <property type="match status" value="1"/>
</dbReference>
<feature type="domain" description="HTH asnC-type" evidence="5">
    <location>
        <begin position="4"/>
        <end position="65"/>
    </location>
</feature>
<sequence>MVDLDELDTAILRALQENARRTNRDVAAAVGVSPTTALDRTRALQERGVIRGALLDVDLAAVGRPVQALIAVRIRPPSRSVIEAFREWVSTLPETLAVFVTSGNEDFLIHVAVADNDSLYAFVIDRLTQRAEIADVRTSVVYEHLRNGAIVPAAPGGSGPAPRPAPAAGPAAGARPPVRQRRRRR</sequence>
<keyword evidence="1" id="KW-0805">Transcription regulation</keyword>
<dbReference type="PANTHER" id="PTHR30154">
    <property type="entry name" value="LEUCINE-RESPONSIVE REGULATORY PROTEIN"/>
    <property type="match status" value="1"/>
</dbReference>
<dbReference type="GO" id="GO:0005829">
    <property type="term" value="C:cytosol"/>
    <property type="evidence" value="ECO:0007669"/>
    <property type="project" value="TreeGrafter"/>
</dbReference>
<feature type="region of interest" description="Disordered" evidence="4">
    <location>
        <begin position="153"/>
        <end position="185"/>
    </location>
</feature>
<evidence type="ECO:0000256" key="1">
    <source>
        <dbReference type="ARBA" id="ARBA00023015"/>
    </source>
</evidence>
<dbReference type="Pfam" id="PF01037">
    <property type="entry name" value="AsnC_trans_reg"/>
    <property type="match status" value="1"/>
</dbReference>
<dbReference type="InterPro" id="IPR019887">
    <property type="entry name" value="Tscrpt_reg_AsnC/Lrp_C"/>
</dbReference>
<accession>A0A810LBK8</accession>
<dbReference type="InterPro" id="IPR019885">
    <property type="entry name" value="Tscrpt_reg_HTH_AsnC-type_CS"/>
</dbReference>
<evidence type="ECO:0000256" key="2">
    <source>
        <dbReference type="ARBA" id="ARBA00023125"/>
    </source>
</evidence>
<evidence type="ECO:0000256" key="3">
    <source>
        <dbReference type="ARBA" id="ARBA00023163"/>
    </source>
</evidence>
<dbReference type="InterPro" id="IPR019888">
    <property type="entry name" value="Tscrpt_reg_AsnC-like"/>
</dbReference>
<keyword evidence="3" id="KW-0804">Transcription</keyword>
<protein>
    <submittedName>
        <fullName evidence="6">AsnC family transcriptional regulator</fullName>
    </submittedName>
</protein>
<organism evidence="6 7">
    <name type="scientific">Actinocatenispora sera</name>
    <dbReference type="NCBI Taxonomy" id="390989"/>
    <lineage>
        <taxon>Bacteria</taxon>
        <taxon>Bacillati</taxon>
        <taxon>Actinomycetota</taxon>
        <taxon>Actinomycetes</taxon>
        <taxon>Micromonosporales</taxon>
        <taxon>Micromonosporaceae</taxon>
        <taxon>Actinocatenispora</taxon>
    </lineage>
</organism>
<dbReference type="SUPFAM" id="SSF46785">
    <property type="entry name" value="Winged helix' DNA-binding domain"/>
    <property type="match status" value="1"/>
</dbReference>
<evidence type="ECO:0000256" key="4">
    <source>
        <dbReference type="SAM" id="MobiDB-lite"/>
    </source>
</evidence>
<dbReference type="InterPro" id="IPR011008">
    <property type="entry name" value="Dimeric_a/b-barrel"/>
</dbReference>
<feature type="compositionally biased region" description="Low complexity" evidence="4">
    <location>
        <begin position="168"/>
        <end position="177"/>
    </location>
</feature>
<dbReference type="AlphaFoldDB" id="A0A810LBK8"/>
<dbReference type="Proteomes" id="UP000680750">
    <property type="component" value="Chromosome"/>
</dbReference>
<keyword evidence="7" id="KW-1185">Reference proteome</keyword>